<dbReference type="InterPro" id="IPR058626">
    <property type="entry name" value="MdtA-like_b-barrel"/>
</dbReference>
<dbReference type="GO" id="GO:0030313">
    <property type="term" value="C:cell envelope"/>
    <property type="evidence" value="ECO:0007669"/>
    <property type="project" value="UniProtKB-SubCell"/>
</dbReference>
<dbReference type="InterPro" id="IPR058625">
    <property type="entry name" value="MdtA-like_BSH"/>
</dbReference>
<feature type="domain" description="Multidrug resistance protein MdtA-like beta-barrel" evidence="5">
    <location>
        <begin position="184"/>
        <end position="247"/>
    </location>
</feature>
<evidence type="ECO:0000313" key="7">
    <source>
        <dbReference type="EMBL" id="BBO67587.1"/>
    </source>
</evidence>
<dbReference type="InterPro" id="IPR058627">
    <property type="entry name" value="MdtA-like_C"/>
</dbReference>
<dbReference type="Gene3D" id="2.40.420.20">
    <property type="match status" value="1"/>
</dbReference>
<organism evidence="7 8">
    <name type="scientific">Desulfosarcina alkanivorans</name>
    <dbReference type="NCBI Taxonomy" id="571177"/>
    <lineage>
        <taxon>Bacteria</taxon>
        <taxon>Pseudomonadati</taxon>
        <taxon>Thermodesulfobacteriota</taxon>
        <taxon>Desulfobacteria</taxon>
        <taxon>Desulfobacterales</taxon>
        <taxon>Desulfosarcinaceae</taxon>
        <taxon>Desulfosarcina</taxon>
    </lineage>
</organism>
<dbReference type="Pfam" id="PF25876">
    <property type="entry name" value="HH_MFP_RND"/>
    <property type="match status" value="1"/>
</dbReference>
<dbReference type="Proteomes" id="UP000427906">
    <property type="component" value="Chromosome"/>
</dbReference>
<dbReference type="InterPro" id="IPR058624">
    <property type="entry name" value="MdtA-like_HH"/>
</dbReference>
<accession>A0A5K7YSG3</accession>
<comment type="similarity">
    <text evidence="2">Belongs to the membrane fusion protein (MFP) (TC 8.A.1) family.</text>
</comment>
<dbReference type="Pfam" id="PF25967">
    <property type="entry name" value="RND-MFP_C"/>
    <property type="match status" value="1"/>
</dbReference>
<dbReference type="GO" id="GO:0046677">
    <property type="term" value="P:response to antibiotic"/>
    <property type="evidence" value="ECO:0007669"/>
    <property type="project" value="TreeGrafter"/>
</dbReference>
<comment type="subcellular location">
    <subcellularLocation>
        <location evidence="1">Cell envelope</location>
    </subcellularLocation>
</comment>
<gene>
    <name evidence="7" type="ORF">DSCA_15170</name>
</gene>
<feature type="domain" description="Multidrug resistance protein MdtA-like alpha-helical hairpin" evidence="3">
    <location>
        <begin position="62"/>
        <end position="123"/>
    </location>
</feature>
<dbReference type="InterPro" id="IPR006143">
    <property type="entry name" value="RND_pump_MFP"/>
</dbReference>
<dbReference type="FunFam" id="2.40.420.20:FF:000001">
    <property type="entry name" value="Efflux RND transporter periplasmic adaptor subunit"/>
    <property type="match status" value="1"/>
</dbReference>
<evidence type="ECO:0000259" key="5">
    <source>
        <dbReference type="Pfam" id="PF25944"/>
    </source>
</evidence>
<dbReference type="Pfam" id="PF25917">
    <property type="entry name" value="BSH_RND"/>
    <property type="match status" value="1"/>
</dbReference>
<dbReference type="Gene3D" id="1.10.287.470">
    <property type="entry name" value="Helix hairpin bin"/>
    <property type="match status" value="1"/>
</dbReference>
<evidence type="ECO:0000259" key="4">
    <source>
        <dbReference type="Pfam" id="PF25917"/>
    </source>
</evidence>
<evidence type="ECO:0000256" key="1">
    <source>
        <dbReference type="ARBA" id="ARBA00004196"/>
    </source>
</evidence>
<feature type="domain" description="Multidrug resistance protein MdtA-like barrel-sandwich hybrid" evidence="4">
    <location>
        <begin position="14"/>
        <end position="145"/>
    </location>
</feature>
<dbReference type="EMBL" id="AP021874">
    <property type="protein sequence ID" value="BBO67587.1"/>
    <property type="molecule type" value="Genomic_DNA"/>
</dbReference>
<evidence type="ECO:0000259" key="3">
    <source>
        <dbReference type="Pfam" id="PF25876"/>
    </source>
</evidence>
<dbReference type="NCBIfam" id="TIGR01730">
    <property type="entry name" value="RND_mfp"/>
    <property type="match status" value="1"/>
</dbReference>
<proteinExistence type="inferred from homology"/>
<dbReference type="GO" id="GO:0005886">
    <property type="term" value="C:plasma membrane"/>
    <property type="evidence" value="ECO:0007669"/>
    <property type="project" value="TreeGrafter"/>
</dbReference>
<dbReference type="AlphaFoldDB" id="A0A5K7YSG3"/>
<dbReference type="Gene3D" id="2.40.30.170">
    <property type="match status" value="1"/>
</dbReference>
<keyword evidence="8" id="KW-1185">Reference proteome</keyword>
<dbReference type="Pfam" id="PF25944">
    <property type="entry name" value="Beta-barrel_RND"/>
    <property type="match status" value="1"/>
</dbReference>
<dbReference type="KEGG" id="dalk:DSCA_15170"/>
<dbReference type="PANTHER" id="PTHR30158">
    <property type="entry name" value="ACRA/E-RELATED COMPONENT OF DRUG EFFLUX TRANSPORTER"/>
    <property type="match status" value="1"/>
</dbReference>
<feature type="domain" description="Multidrug resistance protein MdtA-like C-terminal permuted SH3" evidence="6">
    <location>
        <begin position="257"/>
        <end position="316"/>
    </location>
</feature>
<evidence type="ECO:0000313" key="8">
    <source>
        <dbReference type="Proteomes" id="UP000427906"/>
    </source>
</evidence>
<dbReference type="SUPFAM" id="SSF111369">
    <property type="entry name" value="HlyD-like secretion proteins"/>
    <property type="match status" value="1"/>
</dbReference>
<name>A0A5K7YSG3_9BACT</name>
<reference evidence="7 8" key="1">
    <citation type="submission" date="2019-11" db="EMBL/GenBank/DDBJ databases">
        <title>Comparative genomics of hydrocarbon-degrading Desulfosarcina strains.</title>
        <authorList>
            <person name="Watanabe M."/>
            <person name="Kojima H."/>
            <person name="Fukui M."/>
        </authorList>
    </citation>
    <scope>NUCLEOTIDE SEQUENCE [LARGE SCALE GENOMIC DNA]</scope>
    <source>
        <strain evidence="7 8">PL12</strain>
    </source>
</reference>
<protein>
    <submittedName>
        <fullName evidence="7">Hemolysin D</fullName>
    </submittedName>
</protein>
<dbReference type="GO" id="GO:0022857">
    <property type="term" value="F:transmembrane transporter activity"/>
    <property type="evidence" value="ECO:0007669"/>
    <property type="project" value="InterPro"/>
</dbReference>
<dbReference type="Gene3D" id="2.40.50.100">
    <property type="match status" value="1"/>
</dbReference>
<evidence type="ECO:0000256" key="2">
    <source>
        <dbReference type="ARBA" id="ARBA00009477"/>
    </source>
</evidence>
<sequence>MFLEFVGQTAGLRDIAIRARVEGFLEGLHFQEGGAVKKGDLLYTLESQPFEEKVATRMSGVAEEKTMLAKAKGDLDRIKPLAEINAVSKSDLDEAVAAYEARTSSLEAAKATLRAAKIELGYTKIHSPIDGIIGKSQAKVGDFVGRDPNPIILNTVSQVDTILVTFFITETQYLEFARYLAKPDPERVDNDDANLELILIDGSVYEHKGRPDFVDREVDTTTGAMLVQASFTNPEKLLRPGQFVRVRARSRAVKDGILIPQRCVMELQGLHNVYVVNADNTAEIREITVGPKVGSNWLITDGLKPGERVIYEGLQKVRDGAAVKPTVATPTATDKQKK</sequence>
<evidence type="ECO:0000259" key="6">
    <source>
        <dbReference type="Pfam" id="PF25967"/>
    </source>
</evidence>